<protein>
    <submittedName>
        <fullName evidence="1">Uncharacterized protein</fullName>
    </submittedName>
</protein>
<dbReference type="RefSeq" id="WP_051316898.1">
    <property type="nucleotide sequence ID" value="NZ_BMWS01000020.1"/>
</dbReference>
<dbReference type="AlphaFoldDB" id="A0A918N4T4"/>
<organism evidence="1 2">
    <name type="scientific">Aquimarina muelleri</name>
    <dbReference type="NCBI Taxonomy" id="279356"/>
    <lineage>
        <taxon>Bacteria</taxon>
        <taxon>Pseudomonadati</taxon>
        <taxon>Bacteroidota</taxon>
        <taxon>Flavobacteriia</taxon>
        <taxon>Flavobacteriales</taxon>
        <taxon>Flavobacteriaceae</taxon>
        <taxon>Aquimarina</taxon>
    </lineage>
</organism>
<proteinExistence type="predicted"/>
<dbReference type="InterPro" id="IPR011042">
    <property type="entry name" value="6-blade_b-propeller_TolB-like"/>
</dbReference>
<dbReference type="Proteomes" id="UP000601108">
    <property type="component" value="Unassembled WGS sequence"/>
</dbReference>
<keyword evidence="2" id="KW-1185">Reference proteome</keyword>
<name>A0A918N4T4_9FLAO</name>
<evidence type="ECO:0000313" key="1">
    <source>
        <dbReference type="EMBL" id="GGX25345.1"/>
    </source>
</evidence>
<dbReference type="SUPFAM" id="SSF101898">
    <property type="entry name" value="NHL repeat"/>
    <property type="match status" value="1"/>
</dbReference>
<reference evidence="1 2" key="1">
    <citation type="journal article" date="2014" name="Int. J. Syst. Evol. Microbiol.">
        <title>Complete genome sequence of Corynebacterium casei LMG S-19264T (=DSM 44701T), isolated from a smear-ripened cheese.</title>
        <authorList>
            <consortium name="US DOE Joint Genome Institute (JGI-PGF)"/>
            <person name="Walter F."/>
            <person name="Albersmeier A."/>
            <person name="Kalinowski J."/>
            <person name="Ruckert C."/>
        </authorList>
    </citation>
    <scope>NUCLEOTIDE SEQUENCE [LARGE SCALE GENOMIC DNA]</scope>
    <source>
        <strain evidence="1 2">KCTC 12285</strain>
    </source>
</reference>
<dbReference type="Gene3D" id="2.120.10.30">
    <property type="entry name" value="TolB, C-terminal domain"/>
    <property type="match status" value="1"/>
</dbReference>
<comment type="caution">
    <text evidence="1">The sequence shown here is derived from an EMBL/GenBank/DDBJ whole genome shotgun (WGS) entry which is preliminary data.</text>
</comment>
<sequence>MRGIKENKIMRFSYLIFLAAISVSCQKNKKSGISNIHSFPNSLNEISGITMLSNNKVYAINDSGNDNTLFCLDLKGEILQQIKIPETKNIDWEDLAYDHKDNIYIGDFGNNSNDRKDLNIYKVSGILSNSLSVSKIEFTYEDQKKFPPKKKELNFDVEAFIYLKNNLYLFTKNRSKKAKGITKLYKIPTTSGQHIAKLIGEYEICNNNSDCFITGAAINKTNDKIALLTHDKVFLLRDFKGDNLWNGNIQKIKLHHNSQKEGVCFKNDSTLFITDEKTGHKKASLYEYQLD</sequence>
<dbReference type="PROSITE" id="PS51257">
    <property type="entry name" value="PROKAR_LIPOPROTEIN"/>
    <property type="match status" value="1"/>
</dbReference>
<dbReference type="EMBL" id="BMWS01000020">
    <property type="protein sequence ID" value="GGX25345.1"/>
    <property type="molecule type" value="Genomic_DNA"/>
</dbReference>
<accession>A0A918N4T4</accession>
<gene>
    <name evidence="1" type="ORF">GCM10007384_28020</name>
</gene>
<evidence type="ECO:0000313" key="2">
    <source>
        <dbReference type="Proteomes" id="UP000601108"/>
    </source>
</evidence>